<dbReference type="InterPro" id="IPR000192">
    <property type="entry name" value="Aminotrans_V_dom"/>
</dbReference>
<dbReference type="Proteomes" id="UP000823913">
    <property type="component" value="Unassembled WGS sequence"/>
</dbReference>
<comment type="cofactor">
    <cofactor evidence="1 11">
        <name>pyridoxal 5'-phosphate</name>
        <dbReference type="ChEBI" id="CHEBI:597326"/>
    </cofactor>
</comment>
<keyword evidence="6 12" id="KW-0479">Metal-binding</keyword>
<dbReference type="PIRSF" id="PIRSF005572">
    <property type="entry name" value="NifS"/>
    <property type="match status" value="1"/>
</dbReference>
<proteinExistence type="inferred from homology"/>
<comment type="subunit">
    <text evidence="3">Homodimer.</text>
</comment>
<accession>A0A9D1E6F0</accession>
<keyword evidence="8 12" id="KW-0408">Iron</keyword>
<dbReference type="GO" id="GO:0046872">
    <property type="term" value="F:metal ion binding"/>
    <property type="evidence" value="ECO:0007669"/>
    <property type="project" value="UniProtKB-KW"/>
</dbReference>
<dbReference type="InterPro" id="IPR016454">
    <property type="entry name" value="Cysteine_dSase"/>
</dbReference>
<dbReference type="EMBL" id="DVHK01000070">
    <property type="protein sequence ID" value="HIR66999.1"/>
    <property type="molecule type" value="Genomic_DNA"/>
</dbReference>
<protein>
    <recommendedName>
        <fullName evidence="4 12">Cysteine desulfurase</fullName>
        <ecNumber evidence="4 12">2.8.1.7</ecNumber>
    </recommendedName>
    <alternativeName>
        <fullName evidence="12">Nitrogenase metalloclusters biosynthesis protein NifS</fullName>
    </alternativeName>
</protein>
<feature type="domain" description="Aminotransferase class V" evidence="13">
    <location>
        <begin position="5"/>
        <end position="365"/>
    </location>
</feature>
<dbReference type="NCBIfam" id="TIGR03402">
    <property type="entry name" value="FeS_nifS"/>
    <property type="match status" value="1"/>
</dbReference>
<dbReference type="Pfam" id="PF00266">
    <property type="entry name" value="Aminotran_5"/>
    <property type="match status" value="1"/>
</dbReference>
<evidence type="ECO:0000256" key="9">
    <source>
        <dbReference type="ARBA" id="ARBA00023014"/>
    </source>
</evidence>
<dbReference type="PANTHER" id="PTHR11601:SF34">
    <property type="entry name" value="CYSTEINE DESULFURASE"/>
    <property type="match status" value="1"/>
</dbReference>
<evidence type="ECO:0000256" key="2">
    <source>
        <dbReference type="ARBA" id="ARBA00006490"/>
    </source>
</evidence>
<dbReference type="GO" id="GO:0030170">
    <property type="term" value="F:pyridoxal phosphate binding"/>
    <property type="evidence" value="ECO:0007669"/>
    <property type="project" value="InterPro"/>
</dbReference>
<dbReference type="FunFam" id="3.40.640.10:FF:000084">
    <property type="entry name" value="IscS-like cysteine desulfurase"/>
    <property type="match status" value="1"/>
</dbReference>
<evidence type="ECO:0000256" key="12">
    <source>
        <dbReference type="RuleBase" id="RU364075"/>
    </source>
</evidence>
<evidence type="ECO:0000256" key="10">
    <source>
        <dbReference type="ARBA" id="ARBA00050776"/>
    </source>
</evidence>
<evidence type="ECO:0000256" key="1">
    <source>
        <dbReference type="ARBA" id="ARBA00001933"/>
    </source>
</evidence>
<keyword evidence="7 12" id="KW-0663">Pyridoxal phosphate</keyword>
<comment type="similarity">
    <text evidence="2 12">Belongs to the class-V pyridoxal-phosphate-dependent aminotransferase family. NifS/IscS subfamily.</text>
</comment>
<evidence type="ECO:0000256" key="11">
    <source>
        <dbReference type="RuleBase" id="RU004504"/>
    </source>
</evidence>
<dbReference type="PROSITE" id="PS00595">
    <property type="entry name" value="AA_TRANSFER_CLASS_5"/>
    <property type="match status" value="1"/>
</dbReference>
<reference evidence="14" key="1">
    <citation type="submission" date="2020-10" db="EMBL/GenBank/DDBJ databases">
        <authorList>
            <person name="Gilroy R."/>
        </authorList>
    </citation>
    <scope>NUCLEOTIDE SEQUENCE</scope>
    <source>
        <strain evidence="14">ChiW16-3235</strain>
    </source>
</reference>
<sequence length="397" mass="42935">MAKTVYVDNAATTAMSDVAVEAMKPYLQGIYGNPSSLHSVGQRAKEELEKARQTVADCLGASPREIYFTSGGSEADNQAIRSAAYNGAAKGKKHIISTNFEHHAVLHTLKKLEGEGFEVTYLPVDKNGLITAEQVEEAIRPDTALVTAMYANNEVGSILPIKEIGAVCRSHKVTFHTDAVQAVGHIPVNVEGDNIDMLSLSAHKFHGPKGVGVLYCRRNIPLRTFIEGGAQERGKRAGTENLAGICSMAAALKDAIDHLAENMAREEEMRDILIEGLSSIPHSKLNGDRFKRLPGNVNMCFEGIEGESLLLLLDAKGICASSGSACTSGSLDPSHVLLALGLPHEVAHGSLRLSLCPENTVEEMHYIVQEVPKVVEYLRSISPVWEELEKGERPHLI</sequence>
<evidence type="ECO:0000259" key="13">
    <source>
        <dbReference type="Pfam" id="PF00266"/>
    </source>
</evidence>
<reference evidence="14" key="2">
    <citation type="journal article" date="2021" name="PeerJ">
        <title>Extensive microbial diversity within the chicken gut microbiome revealed by metagenomics and culture.</title>
        <authorList>
            <person name="Gilroy R."/>
            <person name="Ravi A."/>
            <person name="Getino M."/>
            <person name="Pursley I."/>
            <person name="Horton D.L."/>
            <person name="Alikhan N.F."/>
            <person name="Baker D."/>
            <person name="Gharbi K."/>
            <person name="Hall N."/>
            <person name="Watson M."/>
            <person name="Adriaenssens E.M."/>
            <person name="Foster-Nyarko E."/>
            <person name="Jarju S."/>
            <person name="Secka A."/>
            <person name="Antonio M."/>
            <person name="Oren A."/>
            <person name="Chaudhuri R.R."/>
            <person name="La Ragione R."/>
            <person name="Hildebrand F."/>
            <person name="Pallen M.J."/>
        </authorList>
    </citation>
    <scope>NUCLEOTIDE SEQUENCE</scope>
    <source>
        <strain evidence="14">ChiW16-3235</strain>
    </source>
</reference>
<keyword evidence="5 12" id="KW-0808">Transferase</keyword>
<dbReference type="InterPro" id="IPR015424">
    <property type="entry name" value="PyrdxlP-dep_Trfase"/>
</dbReference>
<dbReference type="Gene3D" id="3.90.1150.10">
    <property type="entry name" value="Aspartate Aminotransferase, domain 1"/>
    <property type="match status" value="1"/>
</dbReference>
<dbReference type="SUPFAM" id="SSF53383">
    <property type="entry name" value="PLP-dependent transferases"/>
    <property type="match status" value="1"/>
</dbReference>
<gene>
    <name evidence="14" type="primary">nifS</name>
    <name evidence="14" type="ORF">IAB94_02995</name>
</gene>
<comment type="caution">
    <text evidence="14">The sequence shown here is derived from an EMBL/GenBank/DDBJ whole genome shotgun (WGS) entry which is preliminary data.</text>
</comment>
<evidence type="ECO:0000256" key="5">
    <source>
        <dbReference type="ARBA" id="ARBA00022679"/>
    </source>
</evidence>
<comment type="function">
    <text evidence="12">Catalyzes the removal of elemental sulfur atoms from cysteine to produce alanine.</text>
</comment>
<evidence type="ECO:0000313" key="14">
    <source>
        <dbReference type="EMBL" id="HIR66999.1"/>
    </source>
</evidence>
<evidence type="ECO:0000256" key="4">
    <source>
        <dbReference type="ARBA" id="ARBA00012239"/>
    </source>
</evidence>
<dbReference type="InterPro" id="IPR015422">
    <property type="entry name" value="PyrdxlP-dep_Trfase_small"/>
</dbReference>
<name>A0A9D1E6F0_9FIRM</name>
<evidence type="ECO:0000313" key="15">
    <source>
        <dbReference type="Proteomes" id="UP000823913"/>
    </source>
</evidence>
<evidence type="ECO:0000256" key="7">
    <source>
        <dbReference type="ARBA" id="ARBA00022898"/>
    </source>
</evidence>
<comment type="catalytic activity">
    <reaction evidence="10 12">
        <text>(sulfur carrier)-H + L-cysteine = (sulfur carrier)-SH + L-alanine</text>
        <dbReference type="Rhea" id="RHEA:43892"/>
        <dbReference type="Rhea" id="RHEA-COMP:14737"/>
        <dbReference type="Rhea" id="RHEA-COMP:14739"/>
        <dbReference type="ChEBI" id="CHEBI:29917"/>
        <dbReference type="ChEBI" id="CHEBI:35235"/>
        <dbReference type="ChEBI" id="CHEBI:57972"/>
        <dbReference type="ChEBI" id="CHEBI:64428"/>
        <dbReference type="EC" id="2.8.1.7"/>
    </reaction>
</comment>
<dbReference type="NCBIfam" id="NF002806">
    <property type="entry name" value="PRK02948.1"/>
    <property type="match status" value="1"/>
</dbReference>
<dbReference type="Gene3D" id="3.40.640.10">
    <property type="entry name" value="Type I PLP-dependent aspartate aminotransferase-like (Major domain)"/>
    <property type="match status" value="1"/>
</dbReference>
<organism evidence="14 15">
    <name type="scientific">Candidatus Coproplasma avicola</name>
    <dbReference type="NCBI Taxonomy" id="2840744"/>
    <lineage>
        <taxon>Bacteria</taxon>
        <taxon>Bacillati</taxon>
        <taxon>Bacillota</taxon>
        <taxon>Clostridia</taxon>
        <taxon>Eubacteriales</taxon>
        <taxon>Candidatus Coproplasma</taxon>
    </lineage>
</organism>
<keyword evidence="9 12" id="KW-0411">Iron-sulfur</keyword>
<evidence type="ECO:0000256" key="3">
    <source>
        <dbReference type="ARBA" id="ARBA00011738"/>
    </source>
</evidence>
<dbReference type="InterPro" id="IPR020578">
    <property type="entry name" value="Aminotrans_V_PyrdxlP_BS"/>
</dbReference>
<dbReference type="GO" id="GO:0006520">
    <property type="term" value="P:amino acid metabolic process"/>
    <property type="evidence" value="ECO:0007669"/>
    <property type="project" value="InterPro"/>
</dbReference>
<evidence type="ECO:0000256" key="8">
    <source>
        <dbReference type="ARBA" id="ARBA00023004"/>
    </source>
</evidence>
<dbReference type="PANTHER" id="PTHR11601">
    <property type="entry name" value="CYSTEINE DESULFURYLASE FAMILY MEMBER"/>
    <property type="match status" value="1"/>
</dbReference>
<dbReference type="InterPro" id="IPR017772">
    <property type="entry name" value="Cys_deSase_NifS_bac/arc"/>
</dbReference>
<evidence type="ECO:0000256" key="6">
    <source>
        <dbReference type="ARBA" id="ARBA00022723"/>
    </source>
</evidence>
<dbReference type="GO" id="GO:0031071">
    <property type="term" value="F:cysteine desulfurase activity"/>
    <property type="evidence" value="ECO:0007669"/>
    <property type="project" value="UniProtKB-EC"/>
</dbReference>
<dbReference type="AlphaFoldDB" id="A0A9D1E6F0"/>
<dbReference type="EC" id="2.8.1.7" evidence="4 12"/>
<dbReference type="Gene3D" id="1.10.260.50">
    <property type="match status" value="1"/>
</dbReference>
<dbReference type="GO" id="GO:0051536">
    <property type="term" value="F:iron-sulfur cluster binding"/>
    <property type="evidence" value="ECO:0007669"/>
    <property type="project" value="UniProtKB-KW"/>
</dbReference>
<dbReference type="InterPro" id="IPR015421">
    <property type="entry name" value="PyrdxlP-dep_Trfase_major"/>
</dbReference>